<evidence type="ECO:0000313" key="2">
    <source>
        <dbReference type="Proteomes" id="UP000078046"/>
    </source>
</evidence>
<comment type="caution">
    <text evidence="1">The sequence shown here is derived from an EMBL/GenBank/DDBJ whole genome shotgun (WGS) entry which is preliminary data.</text>
</comment>
<reference evidence="1 2" key="1">
    <citation type="submission" date="2016-04" db="EMBL/GenBank/DDBJ databases">
        <title>The genome of Intoshia linei affirms orthonectids as highly simplified spiralians.</title>
        <authorList>
            <person name="Mikhailov K.V."/>
            <person name="Slusarev G.S."/>
            <person name="Nikitin M.A."/>
            <person name="Logacheva M.D."/>
            <person name="Penin A."/>
            <person name="Aleoshin V."/>
            <person name="Panchin Y.V."/>
        </authorList>
    </citation>
    <scope>NUCLEOTIDE SEQUENCE [LARGE SCALE GENOMIC DNA]</scope>
    <source>
        <strain evidence="1">Intl2013</strain>
        <tissue evidence="1">Whole animal</tissue>
    </source>
</reference>
<name>A0A177AUP0_9BILA</name>
<dbReference type="AlphaFoldDB" id="A0A177AUP0"/>
<dbReference type="GO" id="GO:0000149">
    <property type="term" value="F:SNARE binding"/>
    <property type="evidence" value="ECO:0007669"/>
    <property type="project" value="TreeGrafter"/>
</dbReference>
<dbReference type="PANTHER" id="PTHR21292">
    <property type="entry name" value="EXOCYST COMPLEX COMPONENT SEC6-RELATED"/>
    <property type="match status" value="1"/>
</dbReference>
<keyword evidence="2" id="KW-1185">Reference proteome</keyword>
<gene>
    <name evidence="1" type="ORF">A3Q56_07156</name>
</gene>
<dbReference type="GO" id="GO:0051601">
    <property type="term" value="P:exocyst localization"/>
    <property type="evidence" value="ECO:0007669"/>
    <property type="project" value="TreeGrafter"/>
</dbReference>
<dbReference type="Proteomes" id="UP000078046">
    <property type="component" value="Unassembled WGS sequence"/>
</dbReference>
<organism evidence="1 2">
    <name type="scientific">Intoshia linei</name>
    <dbReference type="NCBI Taxonomy" id="1819745"/>
    <lineage>
        <taxon>Eukaryota</taxon>
        <taxon>Metazoa</taxon>
        <taxon>Spiralia</taxon>
        <taxon>Lophotrochozoa</taxon>
        <taxon>Mesozoa</taxon>
        <taxon>Orthonectida</taxon>
        <taxon>Rhopaluridae</taxon>
        <taxon>Intoshia</taxon>
    </lineage>
</organism>
<feature type="non-terminal residue" evidence="1">
    <location>
        <position position="262"/>
    </location>
</feature>
<accession>A0A177AUP0</accession>
<protein>
    <submittedName>
        <fullName evidence="1">Uncharacterized protein</fullName>
    </submittedName>
</protein>
<sequence length="262" mass="30595">MNWKDLEINCKRYAYNQVCELIKYSEDLEKLDHFIQKHAKLKDTADQMLKTAIQSQSDGVRSGLRELNVSLANVDSNHKNFIKLNRMYGKIDSVSADLQLLKIENDRHTNFKNCKNNLEEMIDAPKSIREVTIMISEENAPSNLLEISKKVFRIERMRHDILLEMHAKSQQEGCEYSSSQGYIVIESYFKELSKLYDTLWGLLAMIFEEYQNYIVNDPCKFVSALRIVEKESIYDGQIKKIVDSTGFTLSSRPLSWKNKLFR</sequence>
<dbReference type="GO" id="GO:0006887">
    <property type="term" value="P:exocytosis"/>
    <property type="evidence" value="ECO:0007669"/>
    <property type="project" value="InterPro"/>
</dbReference>
<dbReference type="PANTHER" id="PTHR21292:SF1">
    <property type="entry name" value="EXOCYST COMPLEX COMPONENT 3"/>
    <property type="match status" value="1"/>
</dbReference>
<evidence type="ECO:0000313" key="1">
    <source>
        <dbReference type="EMBL" id="OAF65103.1"/>
    </source>
</evidence>
<dbReference type="GO" id="GO:0000145">
    <property type="term" value="C:exocyst"/>
    <property type="evidence" value="ECO:0007669"/>
    <property type="project" value="InterPro"/>
</dbReference>
<proteinExistence type="predicted"/>
<dbReference type="OrthoDB" id="10047020at2759"/>
<dbReference type="EMBL" id="LWCA01001446">
    <property type="protein sequence ID" value="OAF65103.1"/>
    <property type="molecule type" value="Genomic_DNA"/>
</dbReference>
<dbReference type="InterPro" id="IPR010326">
    <property type="entry name" value="EXOC3/Sec6"/>
</dbReference>